<evidence type="ECO:0000313" key="1">
    <source>
        <dbReference type="EMBL" id="CAI9552816.1"/>
    </source>
</evidence>
<accession>A0ABN9BZ95</accession>
<dbReference type="EMBL" id="CATNWA010006786">
    <property type="protein sequence ID" value="CAI9552816.1"/>
    <property type="molecule type" value="Genomic_DNA"/>
</dbReference>
<sequence length="84" mass="9180">MDSCATQRSPCTSENVARTGTSVSSTIAFSNAAGVPLKLTRSAGMRVRISLCGWCGCMDFHADPQWQHPHRCEPRVIEEAEVRS</sequence>
<name>A0ABN9BZ95_9NEOB</name>
<organism evidence="1 2">
    <name type="scientific">Staurois parvus</name>
    <dbReference type="NCBI Taxonomy" id="386267"/>
    <lineage>
        <taxon>Eukaryota</taxon>
        <taxon>Metazoa</taxon>
        <taxon>Chordata</taxon>
        <taxon>Craniata</taxon>
        <taxon>Vertebrata</taxon>
        <taxon>Euteleostomi</taxon>
        <taxon>Amphibia</taxon>
        <taxon>Batrachia</taxon>
        <taxon>Anura</taxon>
        <taxon>Neobatrachia</taxon>
        <taxon>Ranoidea</taxon>
        <taxon>Ranidae</taxon>
        <taxon>Staurois</taxon>
    </lineage>
</organism>
<dbReference type="Proteomes" id="UP001162483">
    <property type="component" value="Unassembled WGS sequence"/>
</dbReference>
<protein>
    <submittedName>
        <fullName evidence="1">Uncharacterized protein</fullName>
    </submittedName>
</protein>
<comment type="caution">
    <text evidence="1">The sequence shown here is derived from an EMBL/GenBank/DDBJ whole genome shotgun (WGS) entry which is preliminary data.</text>
</comment>
<gene>
    <name evidence="1" type="ORF">SPARVUS_LOCUS3948295</name>
</gene>
<proteinExistence type="predicted"/>
<evidence type="ECO:0000313" key="2">
    <source>
        <dbReference type="Proteomes" id="UP001162483"/>
    </source>
</evidence>
<reference evidence="1" key="1">
    <citation type="submission" date="2023-05" db="EMBL/GenBank/DDBJ databases">
        <authorList>
            <person name="Stuckert A."/>
        </authorList>
    </citation>
    <scope>NUCLEOTIDE SEQUENCE</scope>
</reference>
<keyword evidence="2" id="KW-1185">Reference proteome</keyword>